<feature type="transmembrane region" description="Helical" evidence="6">
    <location>
        <begin position="140"/>
        <end position="161"/>
    </location>
</feature>
<dbReference type="AlphaFoldDB" id="A0A1H5YRH5"/>
<sequence length="419" mass="43980">MKILVNIGTLILWQGSIYLIPLLTTPYLARVLGVTHFGILAIAGAIVSYVSLVCEWGFSLSATQKAAQNASSPAVLRTLFWDVTMAKALLALVAILGAGVIIWMIPSLHAMTPILLAYLLQVLFSIANAGWLLQGLERMVGFATASLLGRALTVPLTFLLVHSPDDVVIAAAIQGGTFLVSTVASLYFVARVIPLRPVGLSLSGAWRQIREGTQLFLSTGGISLYSQSNLVVLAALSGVGQAGLFSGADRIRRGVQGVIGPISMGIFPRVNNLLATSPERAGQLMKIVLAGQAAATLMLSLAMYVSAEFITTSFLGPDFAAAVIIVKLLSPIPFIVGLSNALGINIMLPHGMTRQFMQITVASGLINLAMLVPLCHFYGGAGAAAAVTMTEALVTAMMAAVVYHRRKSLFVALPAAAPA</sequence>
<protein>
    <submittedName>
        <fullName evidence="7">Polysaccharide transporter, PST family</fullName>
    </submittedName>
</protein>
<feature type="transmembrane region" description="Helical" evidence="6">
    <location>
        <begin position="7"/>
        <end position="29"/>
    </location>
</feature>
<feature type="transmembrane region" description="Helical" evidence="6">
    <location>
        <begin position="167"/>
        <end position="190"/>
    </location>
</feature>
<accession>A0A1H5YRH5</accession>
<feature type="transmembrane region" description="Helical" evidence="6">
    <location>
        <begin position="111"/>
        <end position="133"/>
    </location>
</feature>
<keyword evidence="3 6" id="KW-0812">Transmembrane</keyword>
<evidence type="ECO:0000313" key="7">
    <source>
        <dbReference type="EMBL" id="SEG26608.1"/>
    </source>
</evidence>
<dbReference type="PANTHER" id="PTHR30250">
    <property type="entry name" value="PST FAMILY PREDICTED COLANIC ACID TRANSPORTER"/>
    <property type="match status" value="1"/>
</dbReference>
<evidence type="ECO:0000256" key="6">
    <source>
        <dbReference type="SAM" id="Phobius"/>
    </source>
</evidence>
<evidence type="ECO:0000256" key="1">
    <source>
        <dbReference type="ARBA" id="ARBA00004651"/>
    </source>
</evidence>
<keyword evidence="8" id="KW-1185">Reference proteome</keyword>
<evidence type="ECO:0000256" key="4">
    <source>
        <dbReference type="ARBA" id="ARBA00022989"/>
    </source>
</evidence>
<feature type="transmembrane region" description="Helical" evidence="6">
    <location>
        <begin position="35"/>
        <end position="58"/>
    </location>
</feature>
<evidence type="ECO:0000256" key="2">
    <source>
        <dbReference type="ARBA" id="ARBA00022475"/>
    </source>
</evidence>
<feature type="transmembrane region" description="Helical" evidence="6">
    <location>
        <begin position="319"/>
        <end position="344"/>
    </location>
</feature>
<feature type="transmembrane region" description="Helical" evidence="6">
    <location>
        <begin position="356"/>
        <end position="379"/>
    </location>
</feature>
<dbReference type="GO" id="GO:0005886">
    <property type="term" value="C:plasma membrane"/>
    <property type="evidence" value="ECO:0007669"/>
    <property type="project" value="UniProtKB-SubCell"/>
</dbReference>
<name>A0A1H5YRH5_9HYPH</name>
<dbReference type="OrthoDB" id="7605542at2"/>
<dbReference type="RefSeq" id="WP_103872518.1">
    <property type="nucleotide sequence ID" value="NZ_FNUY01000004.1"/>
</dbReference>
<keyword evidence="2" id="KW-1003">Cell membrane</keyword>
<organism evidence="7 8">
    <name type="scientific">Bosea lathyri</name>
    <dbReference type="NCBI Taxonomy" id="1036778"/>
    <lineage>
        <taxon>Bacteria</taxon>
        <taxon>Pseudomonadati</taxon>
        <taxon>Pseudomonadota</taxon>
        <taxon>Alphaproteobacteria</taxon>
        <taxon>Hyphomicrobiales</taxon>
        <taxon>Boseaceae</taxon>
        <taxon>Bosea</taxon>
    </lineage>
</organism>
<feature type="transmembrane region" description="Helical" evidence="6">
    <location>
        <begin position="79"/>
        <end position="105"/>
    </location>
</feature>
<evidence type="ECO:0000313" key="8">
    <source>
        <dbReference type="Proteomes" id="UP000236743"/>
    </source>
</evidence>
<keyword evidence="4 6" id="KW-1133">Transmembrane helix</keyword>
<dbReference type="Proteomes" id="UP000236743">
    <property type="component" value="Unassembled WGS sequence"/>
</dbReference>
<dbReference type="EMBL" id="FNUY01000004">
    <property type="protein sequence ID" value="SEG26608.1"/>
    <property type="molecule type" value="Genomic_DNA"/>
</dbReference>
<reference evidence="7 8" key="1">
    <citation type="submission" date="2016-10" db="EMBL/GenBank/DDBJ databases">
        <authorList>
            <person name="de Groot N.N."/>
        </authorList>
    </citation>
    <scope>NUCLEOTIDE SEQUENCE [LARGE SCALE GENOMIC DNA]</scope>
    <source>
        <strain evidence="7 8">DSM 26656</strain>
    </source>
</reference>
<dbReference type="Pfam" id="PF01943">
    <property type="entry name" value="Polysacc_synt"/>
    <property type="match status" value="1"/>
</dbReference>
<dbReference type="InterPro" id="IPR002797">
    <property type="entry name" value="Polysacc_synth"/>
</dbReference>
<feature type="transmembrane region" description="Helical" evidence="6">
    <location>
        <begin position="287"/>
        <end position="307"/>
    </location>
</feature>
<dbReference type="PANTHER" id="PTHR30250:SF11">
    <property type="entry name" value="O-ANTIGEN TRANSPORTER-RELATED"/>
    <property type="match status" value="1"/>
</dbReference>
<gene>
    <name evidence="7" type="ORF">SAMN04488115_10455</name>
</gene>
<comment type="subcellular location">
    <subcellularLocation>
        <location evidence="1">Cell membrane</location>
        <topology evidence="1">Multi-pass membrane protein</topology>
    </subcellularLocation>
</comment>
<keyword evidence="5 6" id="KW-0472">Membrane</keyword>
<dbReference type="InterPro" id="IPR050833">
    <property type="entry name" value="Poly_Biosynth_Transport"/>
</dbReference>
<feature type="transmembrane region" description="Helical" evidence="6">
    <location>
        <begin position="385"/>
        <end position="403"/>
    </location>
</feature>
<evidence type="ECO:0000256" key="3">
    <source>
        <dbReference type="ARBA" id="ARBA00022692"/>
    </source>
</evidence>
<proteinExistence type="predicted"/>
<evidence type="ECO:0000256" key="5">
    <source>
        <dbReference type="ARBA" id="ARBA00023136"/>
    </source>
</evidence>